<proteinExistence type="predicted"/>
<organism evidence="1 2">
    <name type="scientific">Sphingobacterium paludis</name>
    <dbReference type="NCBI Taxonomy" id="1476465"/>
    <lineage>
        <taxon>Bacteria</taxon>
        <taxon>Pseudomonadati</taxon>
        <taxon>Bacteroidota</taxon>
        <taxon>Sphingobacteriia</taxon>
        <taxon>Sphingobacteriales</taxon>
        <taxon>Sphingobacteriaceae</taxon>
        <taxon>Sphingobacterium</taxon>
    </lineage>
</organism>
<gene>
    <name evidence="1" type="ORF">B0I21_101387</name>
</gene>
<reference evidence="1 2" key="1">
    <citation type="submission" date="2019-03" db="EMBL/GenBank/DDBJ databases">
        <title>Genomic Encyclopedia of Type Strains, Phase III (KMG-III): the genomes of soil and plant-associated and newly described type strains.</title>
        <authorList>
            <person name="Whitman W."/>
        </authorList>
    </citation>
    <scope>NUCLEOTIDE SEQUENCE [LARGE SCALE GENOMIC DNA]</scope>
    <source>
        <strain evidence="1 2">CGMCC 1.12801</strain>
    </source>
</reference>
<dbReference type="AlphaFoldDB" id="A0A4R7D920"/>
<evidence type="ECO:0000313" key="2">
    <source>
        <dbReference type="Proteomes" id="UP000294752"/>
    </source>
</evidence>
<sequence length="357" mass="41888">MAADLTTSPIDRQNILNNPEALDNIQEFLGITGMLYDGQYRFTTTQLSDFFDVSDRTIKRYVENHLQELEHNGYCVLRGVKLKQFKELFGHLIYQEVDLSSDRDTNVPIRKKLTDKQNLSKVNKLSLFNFRAFLNLAMILTDSERARSIRSAILDVVLDLVNKKLGGSVKYINQRDDEYLLAIVKEPKYRKEFTSALSRYLNMGNVKYKLYTDAIYQAIFKEKASEYKDLLQLDEKENARETMYAEVLKLIASFEIGIADEMKDEHNRIGRKLEPAELNALIHRFVNRRHWEPQLEDARVKMASRDYGFRDVVHKKLENYIDSISINDYQKFLGEQSKSLQEQIDENIEIFKRLKDR</sequence>
<evidence type="ECO:0000313" key="1">
    <source>
        <dbReference type="EMBL" id="TDS17520.1"/>
    </source>
</evidence>
<dbReference type="EMBL" id="SNZV01000001">
    <property type="protein sequence ID" value="TDS17520.1"/>
    <property type="molecule type" value="Genomic_DNA"/>
</dbReference>
<name>A0A4R7D920_9SPHI</name>
<accession>A0A4R7D920</accession>
<comment type="caution">
    <text evidence="1">The sequence shown here is derived from an EMBL/GenBank/DDBJ whole genome shotgun (WGS) entry which is preliminary data.</text>
</comment>
<keyword evidence="2" id="KW-1185">Reference proteome</keyword>
<dbReference type="RefSeq" id="WP_133638626.1">
    <property type="nucleotide sequence ID" value="NZ_SNZV01000001.1"/>
</dbReference>
<evidence type="ECO:0008006" key="3">
    <source>
        <dbReference type="Google" id="ProtNLM"/>
    </source>
</evidence>
<protein>
    <recommendedName>
        <fullName evidence="3">DNA-binding protein</fullName>
    </recommendedName>
</protein>
<dbReference type="Proteomes" id="UP000294752">
    <property type="component" value="Unassembled WGS sequence"/>
</dbReference>
<dbReference type="OrthoDB" id="696873at2"/>